<protein>
    <submittedName>
        <fullName evidence="2">Uncharacterized protein</fullName>
    </submittedName>
</protein>
<keyword evidence="3" id="KW-1185">Reference proteome</keyword>
<accession>A0A392P9V8</accession>
<feature type="non-terminal residue" evidence="2">
    <location>
        <position position="29"/>
    </location>
</feature>
<feature type="region of interest" description="Disordered" evidence="1">
    <location>
        <begin position="1"/>
        <end position="29"/>
    </location>
</feature>
<dbReference type="Proteomes" id="UP000265520">
    <property type="component" value="Unassembled WGS sequence"/>
</dbReference>
<evidence type="ECO:0000256" key="1">
    <source>
        <dbReference type="SAM" id="MobiDB-lite"/>
    </source>
</evidence>
<proteinExistence type="predicted"/>
<sequence length="29" mass="2974">MASAGVAAAGDGEELTEREMEGIACFDSR</sequence>
<dbReference type="EMBL" id="LXQA010070771">
    <property type="protein sequence ID" value="MCI08911.1"/>
    <property type="molecule type" value="Genomic_DNA"/>
</dbReference>
<gene>
    <name evidence="2" type="ORF">A2U01_0029993</name>
</gene>
<dbReference type="AlphaFoldDB" id="A0A392P9V8"/>
<organism evidence="2 3">
    <name type="scientific">Trifolium medium</name>
    <dbReference type="NCBI Taxonomy" id="97028"/>
    <lineage>
        <taxon>Eukaryota</taxon>
        <taxon>Viridiplantae</taxon>
        <taxon>Streptophyta</taxon>
        <taxon>Embryophyta</taxon>
        <taxon>Tracheophyta</taxon>
        <taxon>Spermatophyta</taxon>
        <taxon>Magnoliopsida</taxon>
        <taxon>eudicotyledons</taxon>
        <taxon>Gunneridae</taxon>
        <taxon>Pentapetalae</taxon>
        <taxon>rosids</taxon>
        <taxon>fabids</taxon>
        <taxon>Fabales</taxon>
        <taxon>Fabaceae</taxon>
        <taxon>Papilionoideae</taxon>
        <taxon>50 kb inversion clade</taxon>
        <taxon>NPAAA clade</taxon>
        <taxon>Hologalegina</taxon>
        <taxon>IRL clade</taxon>
        <taxon>Trifolieae</taxon>
        <taxon>Trifolium</taxon>
    </lineage>
</organism>
<reference evidence="2 3" key="1">
    <citation type="journal article" date="2018" name="Front. Plant Sci.">
        <title>Red Clover (Trifolium pratense) and Zigzag Clover (T. medium) - A Picture of Genomic Similarities and Differences.</title>
        <authorList>
            <person name="Dluhosova J."/>
            <person name="Istvanek J."/>
            <person name="Nedelnik J."/>
            <person name="Repkova J."/>
        </authorList>
    </citation>
    <scope>NUCLEOTIDE SEQUENCE [LARGE SCALE GENOMIC DNA]</scope>
    <source>
        <strain evidence="3">cv. 10/8</strain>
        <tissue evidence="2">Leaf</tissue>
    </source>
</reference>
<evidence type="ECO:0000313" key="3">
    <source>
        <dbReference type="Proteomes" id="UP000265520"/>
    </source>
</evidence>
<evidence type="ECO:0000313" key="2">
    <source>
        <dbReference type="EMBL" id="MCI08911.1"/>
    </source>
</evidence>
<name>A0A392P9V8_9FABA</name>
<comment type="caution">
    <text evidence="2">The sequence shown here is derived from an EMBL/GenBank/DDBJ whole genome shotgun (WGS) entry which is preliminary data.</text>
</comment>